<organism evidence="1 2">
    <name type="scientific">Angomonas deanei</name>
    <dbReference type="NCBI Taxonomy" id="59799"/>
    <lineage>
        <taxon>Eukaryota</taxon>
        <taxon>Discoba</taxon>
        <taxon>Euglenozoa</taxon>
        <taxon>Kinetoplastea</taxon>
        <taxon>Metakinetoplastina</taxon>
        <taxon>Trypanosomatida</taxon>
        <taxon>Trypanosomatidae</taxon>
        <taxon>Strigomonadinae</taxon>
        <taxon>Angomonas</taxon>
    </lineage>
</organism>
<proteinExistence type="predicted"/>
<dbReference type="Proteomes" id="UP000515908">
    <property type="component" value="Chromosome 24"/>
</dbReference>
<dbReference type="EMBL" id="LR877168">
    <property type="protein sequence ID" value="CAD2222195.1"/>
    <property type="molecule type" value="Genomic_DNA"/>
</dbReference>
<dbReference type="AlphaFoldDB" id="A0A7G2CRQ3"/>
<evidence type="ECO:0000313" key="1">
    <source>
        <dbReference type="EMBL" id="CAD2222195.1"/>
    </source>
</evidence>
<name>A0A7G2CRQ3_9TRYP</name>
<sequence>MSIYFQLPLRHLTTEEIKAFRKFCASVDHHTTLNDFKKRLENYKRTRKHTSIIGGNPQLAATFENKIQDLFSTYEEHKSSLIARQVTSFFAATALLSLAFNKQFALHPHGLRTRRVYQKMAPGQFHDPADSLCRSGVLVFPFGFANGSDAAPTVLRSNSMLCVNVKQVLYFIFERLRQLWITADDRSMLPCAFIIFQTFLKVVQRCVMVYTSAEFDIFFCSDSAAELGVQ</sequence>
<protein>
    <submittedName>
        <fullName evidence="1">Uncharacterized protein</fullName>
    </submittedName>
</protein>
<accession>A0A7G2CRQ3</accession>
<keyword evidence="2" id="KW-1185">Reference proteome</keyword>
<reference evidence="1 2" key="1">
    <citation type="submission" date="2020-08" db="EMBL/GenBank/DDBJ databases">
        <authorList>
            <person name="Newling K."/>
            <person name="Davey J."/>
            <person name="Forrester S."/>
        </authorList>
    </citation>
    <scope>NUCLEOTIDE SEQUENCE [LARGE SCALE GENOMIC DNA]</scope>
    <source>
        <strain evidence="2">Crithidia deanei Carvalho (ATCC PRA-265)</strain>
    </source>
</reference>
<evidence type="ECO:0000313" key="2">
    <source>
        <dbReference type="Proteomes" id="UP000515908"/>
    </source>
</evidence>
<gene>
    <name evidence="1" type="ORF">ADEAN_000973500</name>
</gene>
<dbReference type="VEuPathDB" id="TriTrypDB:ADEAN_000973500"/>